<name>A0ABV0U5M9_9TELE</name>
<proteinExistence type="predicted"/>
<dbReference type="EMBL" id="JAHRIQ010058724">
    <property type="protein sequence ID" value="MEQ2240041.1"/>
    <property type="molecule type" value="Genomic_DNA"/>
</dbReference>
<reference evidence="1 2" key="1">
    <citation type="submission" date="2021-06" db="EMBL/GenBank/DDBJ databases">
        <authorList>
            <person name="Palmer J.M."/>
        </authorList>
    </citation>
    <scope>NUCLEOTIDE SEQUENCE [LARGE SCALE GENOMIC DNA]</scope>
    <source>
        <strain evidence="2">if_2019</strain>
        <tissue evidence="1">Muscle</tissue>
    </source>
</reference>
<protein>
    <submittedName>
        <fullName evidence="1">Uncharacterized protein</fullName>
    </submittedName>
</protein>
<evidence type="ECO:0000313" key="2">
    <source>
        <dbReference type="Proteomes" id="UP001482620"/>
    </source>
</evidence>
<sequence length="105" mass="11981">MLKRCLHCFRSMINRAQFIADAIRGIAGHYMMPGSCYVALEPIRNDSSSGNFITRRSVDKRRQIGGKGNSAAEEEILFLTEKHIFRLFAQFYCQNTALCSLKFPD</sequence>
<evidence type="ECO:0000313" key="1">
    <source>
        <dbReference type="EMBL" id="MEQ2240041.1"/>
    </source>
</evidence>
<dbReference type="Proteomes" id="UP001482620">
    <property type="component" value="Unassembled WGS sequence"/>
</dbReference>
<keyword evidence="2" id="KW-1185">Reference proteome</keyword>
<accession>A0ABV0U5M9</accession>
<comment type="caution">
    <text evidence="1">The sequence shown here is derived from an EMBL/GenBank/DDBJ whole genome shotgun (WGS) entry which is preliminary data.</text>
</comment>
<organism evidence="1 2">
    <name type="scientific">Ilyodon furcidens</name>
    <name type="common">goldbreast splitfin</name>
    <dbReference type="NCBI Taxonomy" id="33524"/>
    <lineage>
        <taxon>Eukaryota</taxon>
        <taxon>Metazoa</taxon>
        <taxon>Chordata</taxon>
        <taxon>Craniata</taxon>
        <taxon>Vertebrata</taxon>
        <taxon>Euteleostomi</taxon>
        <taxon>Actinopterygii</taxon>
        <taxon>Neopterygii</taxon>
        <taxon>Teleostei</taxon>
        <taxon>Neoteleostei</taxon>
        <taxon>Acanthomorphata</taxon>
        <taxon>Ovalentaria</taxon>
        <taxon>Atherinomorphae</taxon>
        <taxon>Cyprinodontiformes</taxon>
        <taxon>Goodeidae</taxon>
        <taxon>Ilyodon</taxon>
    </lineage>
</organism>
<gene>
    <name evidence="1" type="ORF">ILYODFUR_010805</name>
</gene>